<dbReference type="RefSeq" id="WP_259310750.1">
    <property type="nucleotide sequence ID" value="NZ_CP087164.1"/>
</dbReference>
<dbReference type="InterPro" id="IPR053926">
    <property type="entry name" value="RecX_HTH_1st"/>
</dbReference>
<evidence type="ECO:0000259" key="7">
    <source>
        <dbReference type="Pfam" id="PF21982"/>
    </source>
</evidence>
<evidence type="ECO:0000256" key="3">
    <source>
        <dbReference type="ARBA" id="ARBA00018111"/>
    </source>
</evidence>
<accession>A0A9E6XZ42</accession>
<dbReference type="PANTHER" id="PTHR33602">
    <property type="entry name" value="REGULATORY PROTEIN RECX FAMILY PROTEIN"/>
    <property type="match status" value="1"/>
</dbReference>
<dbReference type="InterPro" id="IPR053924">
    <property type="entry name" value="RecX_HTH_2nd"/>
</dbReference>
<dbReference type="PANTHER" id="PTHR33602:SF1">
    <property type="entry name" value="REGULATORY PROTEIN RECX FAMILY PROTEIN"/>
    <property type="match status" value="1"/>
</dbReference>
<dbReference type="GO" id="GO:0006282">
    <property type="term" value="P:regulation of DNA repair"/>
    <property type="evidence" value="ECO:0007669"/>
    <property type="project" value="UniProtKB-UniRule"/>
</dbReference>
<dbReference type="KEGG" id="sbae:DSM104329_03092"/>
<dbReference type="EMBL" id="CP087164">
    <property type="protein sequence ID" value="UGS36683.1"/>
    <property type="molecule type" value="Genomic_DNA"/>
</dbReference>
<dbReference type="HAMAP" id="MF_01114">
    <property type="entry name" value="RecX"/>
    <property type="match status" value="1"/>
</dbReference>
<dbReference type="InterPro" id="IPR036388">
    <property type="entry name" value="WH-like_DNA-bd_sf"/>
</dbReference>
<protein>
    <recommendedName>
        <fullName evidence="3 5">Regulatory protein RecX</fullName>
    </recommendedName>
</protein>
<proteinExistence type="inferred from homology"/>
<reference evidence="8" key="1">
    <citation type="journal article" date="2022" name="Int. J. Syst. Evol. Microbiol.">
        <title>Pseudomonas aegrilactucae sp. nov. and Pseudomonas morbosilactucae sp. nov., pathogens causing bacterial rot of lettuce in Japan.</title>
        <authorList>
            <person name="Sawada H."/>
            <person name="Fujikawa T."/>
            <person name="Satou M."/>
        </authorList>
    </citation>
    <scope>NUCLEOTIDE SEQUENCE</scope>
    <source>
        <strain evidence="8">0166_1</strain>
    </source>
</reference>
<dbReference type="Pfam" id="PF21982">
    <property type="entry name" value="RecX_HTH1"/>
    <property type="match status" value="1"/>
</dbReference>
<evidence type="ECO:0000256" key="2">
    <source>
        <dbReference type="ARBA" id="ARBA00009695"/>
    </source>
</evidence>
<dbReference type="AlphaFoldDB" id="A0A9E6XZ42"/>
<evidence type="ECO:0000256" key="1">
    <source>
        <dbReference type="ARBA" id="ARBA00004496"/>
    </source>
</evidence>
<comment type="subcellular location">
    <subcellularLocation>
        <location evidence="1 5">Cytoplasm</location>
    </subcellularLocation>
</comment>
<feature type="domain" description="RecX second three-helical" evidence="6">
    <location>
        <begin position="88"/>
        <end position="129"/>
    </location>
</feature>
<comment type="similarity">
    <text evidence="2 5">Belongs to the RecX family.</text>
</comment>
<evidence type="ECO:0000256" key="4">
    <source>
        <dbReference type="ARBA" id="ARBA00022490"/>
    </source>
</evidence>
<dbReference type="GO" id="GO:0005737">
    <property type="term" value="C:cytoplasm"/>
    <property type="evidence" value="ECO:0007669"/>
    <property type="project" value="UniProtKB-SubCell"/>
</dbReference>
<evidence type="ECO:0000259" key="6">
    <source>
        <dbReference type="Pfam" id="PF02631"/>
    </source>
</evidence>
<dbReference type="Pfam" id="PF02631">
    <property type="entry name" value="RecX_HTH2"/>
    <property type="match status" value="1"/>
</dbReference>
<dbReference type="Gene3D" id="1.10.10.10">
    <property type="entry name" value="Winged helix-like DNA-binding domain superfamily/Winged helix DNA-binding domain"/>
    <property type="match status" value="2"/>
</dbReference>
<gene>
    <name evidence="5 8" type="primary">recX</name>
    <name evidence="8" type="ORF">DSM104329_03092</name>
</gene>
<name>A0A9E6XZ42_9ACTN</name>
<keyword evidence="9" id="KW-1185">Reference proteome</keyword>
<evidence type="ECO:0000256" key="5">
    <source>
        <dbReference type="HAMAP-Rule" id="MF_01114"/>
    </source>
</evidence>
<comment type="function">
    <text evidence="5">Modulates RecA activity.</text>
</comment>
<evidence type="ECO:0000313" key="9">
    <source>
        <dbReference type="Proteomes" id="UP001162834"/>
    </source>
</evidence>
<dbReference type="Proteomes" id="UP001162834">
    <property type="component" value="Chromosome"/>
</dbReference>
<dbReference type="InterPro" id="IPR003783">
    <property type="entry name" value="Regulatory_RecX"/>
</dbReference>
<feature type="domain" description="RecX first three-helical" evidence="7">
    <location>
        <begin position="42"/>
        <end position="81"/>
    </location>
</feature>
<organism evidence="8 9">
    <name type="scientific">Capillimicrobium parvum</name>
    <dbReference type="NCBI Taxonomy" id="2884022"/>
    <lineage>
        <taxon>Bacteria</taxon>
        <taxon>Bacillati</taxon>
        <taxon>Actinomycetota</taxon>
        <taxon>Thermoleophilia</taxon>
        <taxon>Solirubrobacterales</taxon>
        <taxon>Capillimicrobiaceae</taxon>
        <taxon>Capillimicrobium</taxon>
    </lineage>
</organism>
<keyword evidence="4 5" id="KW-0963">Cytoplasm</keyword>
<evidence type="ECO:0000313" key="8">
    <source>
        <dbReference type="EMBL" id="UGS36683.1"/>
    </source>
</evidence>
<sequence>MTLAWGGVGGSPLSDLADLSAMGEVTAVSAPDSDPAVRRQRALDAAYRYLARRDRTVLEMRRHLEGRRVEPDAIEQAVAELCEQGYLDDARYARTFAEDRRALDGWGPDRIGRRLTQMGVDREAVEAALAARGVEDELAAAVEVLRQKLRAAPGDDRGRERALGLLARRGYSLDLAYDAVRAFEREA</sequence>